<sequence length="227" mass="26834">MKEFICTLVGTFLGAFLAFLFNEMRENSKKLNHEKAMLYEVLDTLKYQINYLVDLNSRFNKNYKDNKIPIFLTKDSMEIKDIAEESDLDWLKYGKLMDYFSVPTIDLEKMIFLINKRGSGGDSLLNNIRFTAAGYDQINNLFQERDRIFSSLDVFFSEHSKQDLLQVVATKSKFNDLLIFGSRITQKLIEDLRRCKDEFSECVNKIEEYIKDHYREECCLKKFCCRT</sequence>
<dbReference type="Proteomes" id="UP000254033">
    <property type="component" value="Unassembled WGS sequence"/>
</dbReference>
<dbReference type="RefSeq" id="WP_115175481.1">
    <property type="nucleotide sequence ID" value="NZ_UGNY01000001.1"/>
</dbReference>
<reference evidence="1 2" key="1">
    <citation type="submission" date="2018-06" db="EMBL/GenBank/DDBJ databases">
        <authorList>
            <consortium name="Pathogen Informatics"/>
            <person name="Doyle S."/>
        </authorList>
    </citation>
    <scope>NUCLEOTIDE SEQUENCE [LARGE SCALE GENOMIC DNA]</scope>
    <source>
        <strain evidence="1 2">NCTC11978</strain>
    </source>
</reference>
<accession>A0A378IWE6</accession>
<dbReference type="AlphaFoldDB" id="A0A378IWE6"/>
<gene>
    <name evidence="1" type="ORF">NCTC11978_02000</name>
</gene>
<name>A0A378IWE6_9GAMM</name>
<dbReference type="EMBL" id="UGNY01000001">
    <property type="protein sequence ID" value="STX38811.1"/>
    <property type="molecule type" value="Genomic_DNA"/>
</dbReference>
<evidence type="ECO:0000313" key="2">
    <source>
        <dbReference type="Proteomes" id="UP000254033"/>
    </source>
</evidence>
<organism evidence="1 2">
    <name type="scientific">Legionella feeleii</name>
    <dbReference type="NCBI Taxonomy" id="453"/>
    <lineage>
        <taxon>Bacteria</taxon>
        <taxon>Pseudomonadati</taxon>
        <taxon>Pseudomonadota</taxon>
        <taxon>Gammaproteobacteria</taxon>
        <taxon>Legionellales</taxon>
        <taxon>Legionellaceae</taxon>
        <taxon>Legionella</taxon>
    </lineage>
</organism>
<protein>
    <submittedName>
        <fullName evidence="1">Uncharacterized protein</fullName>
    </submittedName>
</protein>
<proteinExistence type="predicted"/>
<evidence type="ECO:0000313" key="1">
    <source>
        <dbReference type="EMBL" id="STX38811.1"/>
    </source>
</evidence>